<accession>A0A7S1GYU0</accession>
<organism evidence="2">
    <name type="scientific">Hemiselmis andersenii</name>
    <name type="common">Cryptophyte alga</name>
    <dbReference type="NCBI Taxonomy" id="464988"/>
    <lineage>
        <taxon>Eukaryota</taxon>
        <taxon>Cryptophyceae</taxon>
        <taxon>Cryptomonadales</taxon>
        <taxon>Hemiselmidaceae</taxon>
        <taxon>Hemiselmis</taxon>
    </lineage>
</organism>
<reference evidence="2" key="1">
    <citation type="submission" date="2021-01" db="EMBL/GenBank/DDBJ databases">
        <authorList>
            <person name="Corre E."/>
            <person name="Pelletier E."/>
            <person name="Niang G."/>
            <person name="Scheremetjew M."/>
            <person name="Finn R."/>
            <person name="Kale V."/>
            <person name="Holt S."/>
            <person name="Cochrane G."/>
            <person name="Meng A."/>
            <person name="Brown T."/>
            <person name="Cohen L."/>
        </authorList>
    </citation>
    <scope>NUCLEOTIDE SEQUENCE</scope>
    <source>
        <strain evidence="2">CCMP644</strain>
    </source>
</reference>
<protein>
    <submittedName>
        <fullName evidence="2">Uncharacterized protein</fullName>
    </submittedName>
</protein>
<proteinExistence type="predicted"/>
<dbReference type="EMBL" id="HBFX01016071">
    <property type="protein sequence ID" value="CAD8955161.1"/>
    <property type="molecule type" value="Transcribed_RNA"/>
</dbReference>
<evidence type="ECO:0000256" key="1">
    <source>
        <dbReference type="SAM" id="MobiDB-lite"/>
    </source>
</evidence>
<feature type="region of interest" description="Disordered" evidence="1">
    <location>
        <begin position="1"/>
        <end position="82"/>
    </location>
</feature>
<gene>
    <name evidence="2" type="ORF">HAND00432_LOCUS9699</name>
</gene>
<evidence type="ECO:0000313" key="2">
    <source>
        <dbReference type="EMBL" id="CAD8955161.1"/>
    </source>
</evidence>
<name>A0A7S1GYU0_HEMAN</name>
<sequence>MQWYRPSPSGDGEDATGGGGAWRCKKKIADQVVVQGEKEGNSTSWGGDDGGDLLESTLSPLLQGHSDAGGGGHSPPARPARSFCASASPVTPLCGDGGPALAGRCHRGPMVLSLSAAAAASSSVPGVASRPPLRARRKSIFLGRLPKVMSLCRSFAELNNETSCDDVPKGAGPPSPVLVHKRRKVRTYARAVARPSTLEDVGCASATTAPQGPMACHFLSEHPFFRVSDGRIGGWAGEDERDVPIKAMEVCSIQDWAPGSGSRSGIAV</sequence>
<dbReference type="AlphaFoldDB" id="A0A7S1GYU0"/>